<dbReference type="EMBL" id="OMOD01000178">
    <property type="protein sequence ID" value="SPF48119.1"/>
    <property type="molecule type" value="Genomic_DNA"/>
</dbReference>
<accession>A0A2U3L8N2</accession>
<reference evidence="2" key="1">
    <citation type="submission" date="2018-02" db="EMBL/GenBank/DDBJ databases">
        <authorList>
            <person name="Hausmann B."/>
        </authorList>
    </citation>
    <scope>NUCLEOTIDE SEQUENCE [LARGE SCALE GENOMIC DNA]</scope>
    <source>
        <strain evidence="2">Peat soil MAG SbA1</strain>
    </source>
</reference>
<protein>
    <submittedName>
        <fullName evidence="1">Uncharacterized protein</fullName>
    </submittedName>
</protein>
<evidence type="ECO:0000313" key="1">
    <source>
        <dbReference type="EMBL" id="SPF48119.1"/>
    </source>
</evidence>
<name>A0A2U3L8N2_9BACT</name>
<dbReference type="AlphaFoldDB" id="A0A2U3L8N2"/>
<proteinExistence type="predicted"/>
<sequence length="124" mass="13601">MSGTRFAETGSLWSDLPYPTFGSLAIQFRSGQELSPTHASLRSKIRIMIASSNSLYRERAAQSIYSVFDCTPTPVPGWPASRRAIATGGDQQPHLPSKANCAVRGLCREVEKQSHDSPRGKHSR</sequence>
<evidence type="ECO:0000313" key="2">
    <source>
        <dbReference type="Proteomes" id="UP000238701"/>
    </source>
</evidence>
<dbReference type="Proteomes" id="UP000238701">
    <property type="component" value="Unassembled WGS sequence"/>
</dbReference>
<organism evidence="1 2">
    <name type="scientific">Candidatus Sulfotelmatobacter kueseliae</name>
    <dbReference type="NCBI Taxonomy" id="2042962"/>
    <lineage>
        <taxon>Bacteria</taxon>
        <taxon>Pseudomonadati</taxon>
        <taxon>Acidobacteriota</taxon>
        <taxon>Terriglobia</taxon>
        <taxon>Terriglobales</taxon>
        <taxon>Candidatus Korobacteraceae</taxon>
        <taxon>Candidatus Sulfotelmatobacter</taxon>
    </lineage>
</organism>
<gene>
    <name evidence="1" type="ORF">SBA1_800028</name>
</gene>